<feature type="transmembrane region" description="Helical" evidence="1">
    <location>
        <begin position="78"/>
        <end position="98"/>
    </location>
</feature>
<organism evidence="2 3">
    <name type="scientific">Tritrichomonas musculus</name>
    <dbReference type="NCBI Taxonomy" id="1915356"/>
    <lineage>
        <taxon>Eukaryota</taxon>
        <taxon>Metamonada</taxon>
        <taxon>Parabasalia</taxon>
        <taxon>Tritrichomonadida</taxon>
        <taxon>Tritrichomonadidae</taxon>
        <taxon>Tritrichomonas</taxon>
    </lineage>
</organism>
<name>A0ABR2JTZ3_9EUKA</name>
<proteinExistence type="predicted"/>
<feature type="transmembrane region" description="Helical" evidence="1">
    <location>
        <begin position="110"/>
        <end position="127"/>
    </location>
</feature>
<feature type="transmembrane region" description="Helical" evidence="1">
    <location>
        <begin position="6"/>
        <end position="26"/>
    </location>
</feature>
<keyword evidence="1" id="KW-0472">Membrane</keyword>
<feature type="transmembrane region" description="Helical" evidence="1">
    <location>
        <begin position="47"/>
        <end position="66"/>
    </location>
</feature>
<keyword evidence="3" id="KW-1185">Reference proteome</keyword>
<evidence type="ECO:0000256" key="1">
    <source>
        <dbReference type="SAM" id="Phobius"/>
    </source>
</evidence>
<gene>
    <name evidence="2" type="ORF">M9Y10_044922</name>
</gene>
<sequence length="182" mass="20367">MLNFFKGTILLSILLAVYLVSGPMLIAVRDELIEQKNSFINQPYSEIVVPSSIFIYITTLYVLYSVRLVELPIGILKTFLTVLVSLLFDFGARILFLLKFNIKIRSTGPFALDSALLCSYCILYPTYRSSILPISDKLAMFFIILVSGLFDDLLAIVPIVCGIAAFFLLSPIIIPLEKSKNI</sequence>
<accession>A0ABR2JTZ3</accession>
<evidence type="ECO:0000313" key="2">
    <source>
        <dbReference type="EMBL" id="KAK8882280.1"/>
    </source>
</evidence>
<keyword evidence="1" id="KW-1133">Transmembrane helix</keyword>
<evidence type="ECO:0000313" key="3">
    <source>
        <dbReference type="Proteomes" id="UP001470230"/>
    </source>
</evidence>
<comment type="caution">
    <text evidence="2">The sequence shown here is derived from an EMBL/GenBank/DDBJ whole genome shotgun (WGS) entry which is preliminary data.</text>
</comment>
<dbReference type="Proteomes" id="UP001470230">
    <property type="component" value="Unassembled WGS sequence"/>
</dbReference>
<protein>
    <submittedName>
        <fullName evidence="2">Uncharacterized protein</fullName>
    </submittedName>
</protein>
<keyword evidence="1" id="KW-0812">Transmembrane</keyword>
<dbReference type="EMBL" id="JAPFFF010000009">
    <property type="protein sequence ID" value="KAK8882280.1"/>
    <property type="molecule type" value="Genomic_DNA"/>
</dbReference>
<feature type="transmembrane region" description="Helical" evidence="1">
    <location>
        <begin position="139"/>
        <end position="169"/>
    </location>
</feature>
<reference evidence="2 3" key="1">
    <citation type="submission" date="2024-04" db="EMBL/GenBank/DDBJ databases">
        <title>Tritrichomonas musculus Genome.</title>
        <authorList>
            <person name="Alves-Ferreira E."/>
            <person name="Grigg M."/>
            <person name="Lorenzi H."/>
            <person name="Galac M."/>
        </authorList>
    </citation>
    <scope>NUCLEOTIDE SEQUENCE [LARGE SCALE GENOMIC DNA]</scope>
    <source>
        <strain evidence="2 3">EAF2021</strain>
    </source>
</reference>